<evidence type="ECO:0000313" key="2">
    <source>
        <dbReference type="EMBL" id="KID57960.1"/>
    </source>
</evidence>
<dbReference type="Pfam" id="PF06082">
    <property type="entry name" value="YjbH"/>
    <property type="match status" value="2"/>
</dbReference>
<dbReference type="EMBL" id="JWIC01000004">
    <property type="protein sequence ID" value="KID57960.1"/>
    <property type="molecule type" value="Genomic_DNA"/>
</dbReference>
<evidence type="ECO:0000256" key="1">
    <source>
        <dbReference type="SAM" id="MobiDB-lite"/>
    </source>
</evidence>
<proteinExistence type="predicted"/>
<accession>A0A0C1QF62</accession>
<protein>
    <recommendedName>
        <fullName evidence="4">YjbH domain-containing protein</fullName>
    </recommendedName>
</protein>
<dbReference type="InterPro" id="IPR010344">
    <property type="entry name" value="YbjH"/>
</dbReference>
<feature type="region of interest" description="Disordered" evidence="1">
    <location>
        <begin position="250"/>
        <end position="282"/>
    </location>
</feature>
<dbReference type="RefSeq" id="WP_039608257.1">
    <property type="nucleotide sequence ID" value="NZ_JWIC01000004.1"/>
</dbReference>
<dbReference type="OrthoDB" id="5392628at2"/>
<dbReference type="Proteomes" id="UP000031327">
    <property type="component" value="Unassembled WGS sequence"/>
</dbReference>
<sequence>MYKLPIVFLSSGILFSPNVLADNHIEKSISFAGYTGLINTPNAEVLDRGMIDFSYNSQLDYFGESYEQGHNFTFSAGIWDNLEVNGMIASSTMHDNMFIIPENERLQLRDLSFNFKYQIPFIPKDWFNLAIGSRDVGGAANTYGTHYLAASKQWGSFRFSAGVASSDRITSQMDGVFAGVEWQALSWLSLQSEFDADAVNAAVRVTVPKEWLYDLGTLSFMGRVYSSTDYSEDDVYWGVNFSKPLSGLSRSHHKVEAAPEPTQNMSRSKRPERDPEVASFKTGTNETAAAASSLVENKTATSSKIELNQLVRELRHKLIADGFEGVRVGFNAYPHIIVSFENPVFNQNDIDAFGLVAGRIAELSAAHNAKFTIQLRKKGIPTMAISGDAQTYIAFLNGQGSPKLNVKLGRMHSVGGVAWVGLEDSNTYAFRPRVTLSPALSSAYASELGVYDYSLALKADIDVPLWKGAGVHISAQSVVHETDDYKSGGVFSNFSKQDGLERAVAYQTFELPYGFYNLTQVGKFKEFHDYTGITNETAWISPEGRHKLTHYYGYFEYDDYSADRDIQTFDYQYNWVEQDISFNVTVGEFWRRDKGVKVETKFWYGDSYLSIYALDTDVQVAGISFSIPLSKRKSMNVSKFGQVKGDHAWRHGVSTRIGESSNALVYQKGYVPKSNINLDRLYFNQGRLSVDYVFENIDRMREAYNTYK</sequence>
<evidence type="ECO:0000313" key="3">
    <source>
        <dbReference type="Proteomes" id="UP000031327"/>
    </source>
</evidence>
<gene>
    <name evidence="2" type="ORF">JF50_04245</name>
</gene>
<evidence type="ECO:0008006" key="4">
    <source>
        <dbReference type="Google" id="ProtNLM"/>
    </source>
</evidence>
<comment type="caution">
    <text evidence="2">The sequence shown here is derived from an EMBL/GenBank/DDBJ whole genome shotgun (WGS) entry which is preliminary data.</text>
</comment>
<reference evidence="2 3" key="1">
    <citation type="submission" date="2014-12" db="EMBL/GenBank/DDBJ databases">
        <title>Draft Genome Sequence of Pseudoalteromonas luteoviolacea HI1.</title>
        <authorList>
            <person name="Asahina A.Y."/>
            <person name="Hadfield M.G."/>
        </authorList>
    </citation>
    <scope>NUCLEOTIDE SEQUENCE [LARGE SCALE GENOMIC DNA]</scope>
    <source>
        <strain evidence="2 3">HI1</strain>
    </source>
</reference>
<dbReference type="AlphaFoldDB" id="A0A0C1QF62"/>
<organism evidence="2 3">
    <name type="scientific">Pseudoalteromonas luteoviolacea</name>
    <dbReference type="NCBI Taxonomy" id="43657"/>
    <lineage>
        <taxon>Bacteria</taxon>
        <taxon>Pseudomonadati</taxon>
        <taxon>Pseudomonadota</taxon>
        <taxon>Gammaproteobacteria</taxon>
        <taxon>Alteromonadales</taxon>
        <taxon>Pseudoalteromonadaceae</taxon>
        <taxon>Pseudoalteromonas</taxon>
    </lineage>
</organism>
<name>A0A0C1QF62_9GAMM</name>